<reference evidence="2 3" key="1">
    <citation type="submission" date="2024-01" db="EMBL/GenBank/DDBJ databases">
        <title>The genomes of 5 underutilized Papilionoideae crops provide insights into root nodulation and disease resistanc.</title>
        <authorList>
            <person name="Yuan L."/>
        </authorList>
    </citation>
    <scope>NUCLEOTIDE SEQUENCE [LARGE SCALE GENOMIC DNA]</scope>
    <source>
        <strain evidence="2">ZHUSHIDOU_FW_LH</strain>
        <tissue evidence="2">Leaf</tissue>
    </source>
</reference>
<dbReference type="PANTHER" id="PTHR47207">
    <property type="entry name" value="60S ACIDIC RIBOSOMAL PROTEIN P3-1-RELATED"/>
    <property type="match status" value="1"/>
</dbReference>
<gene>
    <name evidence="2" type="ORF">RIF29_42261</name>
</gene>
<dbReference type="InterPro" id="IPR044252">
    <property type="entry name" value="RPP3"/>
</dbReference>
<dbReference type="PANTHER" id="PTHR47207:SF2">
    <property type="entry name" value="LARGE RIBOSOMAL SUBUNIT PROTEIN P3Y-RELATED"/>
    <property type="match status" value="1"/>
</dbReference>
<comment type="caution">
    <text evidence="2">The sequence shown here is derived from an EMBL/GenBank/DDBJ whole genome shotgun (WGS) entry which is preliminary data.</text>
</comment>
<dbReference type="GO" id="GO:0005840">
    <property type="term" value="C:ribosome"/>
    <property type="evidence" value="ECO:0007669"/>
    <property type="project" value="InterPro"/>
</dbReference>
<name>A0AAN9HS88_CROPI</name>
<dbReference type="Pfam" id="PF00428">
    <property type="entry name" value="Ribosomal_60s"/>
    <property type="match status" value="1"/>
</dbReference>
<proteinExistence type="predicted"/>
<feature type="compositionally biased region" description="Low complexity" evidence="1">
    <location>
        <begin position="83"/>
        <end position="97"/>
    </location>
</feature>
<feature type="region of interest" description="Disordered" evidence="1">
    <location>
        <begin position="81"/>
        <end position="120"/>
    </location>
</feature>
<accession>A0AAN9HS88</accession>
<evidence type="ECO:0000256" key="1">
    <source>
        <dbReference type="SAM" id="MobiDB-lite"/>
    </source>
</evidence>
<dbReference type="Proteomes" id="UP001372338">
    <property type="component" value="Unassembled WGS sequence"/>
</dbReference>
<dbReference type="EMBL" id="JAYWIO010000008">
    <property type="protein sequence ID" value="KAK7247379.1"/>
    <property type="molecule type" value="Genomic_DNA"/>
</dbReference>
<organism evidence="2 3">
    <name type="scientific">Crotalaria pallida</name>
    <name type="common">Smooth rattlebox</name>
    <name type="synonym">Crotalaria striata</name>
    <dbReference type="NCBI Taxonomy" id="3830"/>
    <lineage>
        <taxon>Eukaryota</taxon>
        <taxon>Viridiplantae</taxon>
        <taxon>Streptophyta</taxon>
        <taxon>Embryophyta</taxon>
        <taxon>Tracheophyta</taxon>
        <taxon>Spermatophyta</taxon>
        <taxon>Magnoliopsida</taxon>
        <taxon>eudicotyledons</taxon>
        <taxon>Gunneridae</taxon>
        <taxon>Pentapetalae</taxon>
        <taxon>rosids</taxon>
        <taxon>fabids</taxon>
        <taxon>Fabales</taxon>
        <taxon>Fabaceae</taxon>
        <taxon>Papilionoideae</taxon>
        <taxon>50 kb inversion clade</taxon>
        <taxon>genistoids sensu lato</taxon>
        <taxon>core genistoids</taxon>
        <taxon>Crotalarieae</taxon>
        <taxon>Crotalaria</taxon>
    </lineage>
</organism>
<dbReference type="GO" id="GO:0003735">
    <property type="term" value="F:structural constituent of ribosome"/>
    <property type="evidence" value="ECO:0007669"/>
    <property type="project" value="InterPro"/>
</dbReference>
<keyword evidence="3" id="KW-1185">Reference proteome</keyword>
<evidence type="ECO:0000313" key="3">
    <source>
        <dbReference type="Proteomes" id="UP001372338"/>
    </source>
</evidence>
<dbReference type="AlphaFoldDB" id="A0AAN9HS88"/>
<evidence type="ECO:0008006" key="4">
    <source>
        <dbReference type="Google" id="ProtNLM"/>
    </source>
</evidence>
<protein>
    <recommendedName>
        <fullName evidence="4">60S acidic ribosomal protein P3</fullName>
    </recommendedName>
</protein>
<sequence>MGVFTFVLRSSGGQWNAKQYEGDIEASASSTFDLQRLLVKAALAVDSSGGVQSSYSPVSPSSAVFQVIVGGAVFVGGGGGGAAAAPAGGSAPAAEAPAPEKKEEKVEEEDDEDMGFSLFD</sequence>
<evidence type="ECO:0000313" key="2">
    <source>
        <dbReference type="EMBL" id="KAK7247379.1"/>
    </source>
</evidence>